<proteinExistence type="predicted"/>
<gene>
    <name evidence="1" type="ORF">ACFQLX_19035</name>
</gene>
<dbReference type="Proteomes" id="UP001596413">
    <property type="component" value="Unassembled WGS sequence"/>
</dbReference>
<dbReference type="EMBL" id="JBHSZO010000031">
    <property type="protein sequence ID" value="MFC7220241.1"/>
    <property type="molecule type" value="Genomic_DNA"/>
</dbReference>
<sequence length="64" mass="6740">MVISLSLVLLFAIVTVVLIRGGTLKAGPAVVAILFGFFLAQTAMQDDINSFLTEITRTISAIGT</sequence>
<organism evidence="1 2">
    <name type="scientific">Streptomyces polyrhachis</name>
    <dbReference type="NCBI Taxonomy" id="1282885"/>
    <lineage>
        <taxon>Bacteria</taxon>
        <taxon>Bacillati</taxon>
        <taxon>Actinomycetota</taxon>
        <taxon>Actinomycetes</taxon>
        <taxon>Kitasatosporales</taxon>
        <taxon>Streptomycetaceae</taxon>
        <taxon>Streptomyces</taxon>
    </lineage>
</organism>
<protein>
    <recommendedName>
        <fullName evidence="3">Secreted protein</fullName>
    </recommendedName>
</protein>
<evidence type="ECO:0000313" key="2">
    <source>
        <dbReference type="Proteomes" id="UP001596413"/>
    </source>
</evidence>
<keyword evidence="2" id="KW-1185">Reference proteome</keyword>
<comment type="caution">
    <text evidence="1">The sequence shown here is derived from an EMBL/GenBank/DDBJ whole genome shotgun (WGS) entry which is preliminary data.</text>
</comment>
<accession>A0ABW2GJV3</accession>
<name>A0ABW2GJV3_9ACTN</name>
<evidence type="ECO:0008006" key="3">
    <source>
        <dbReference type="Google" id="ProtNLM"/>
    </source>
</evidence>
<dbReference type="RefSeq" id="WP_386416794.1">
    <property type="nucleotide sequence ID" value="NZ_JBHSZO010000031.1"/>
</dbReference>
<evidence type="ECO:0000313" key="1">
    <source>
        <dbReference type="EMBL" id="MFC7220241.1"/>
    </source>
</evidence>
<reference evidence="2" key="1">
    <citation type="journal article" date="2019" name="Int. J. Syst. Evol. Microbiol.">
        <title>The Global Catalogue of Microorganisms (GCM) 10K type strain sequencing project: providing services to taxonomists for standard genome sequencing and annotation.</title>
        <authorList>
            <consortium name="The Broad Institute Genomics Platform"/>
            <consortium name="The Broad Institute Genome Sequencing Center for Infectious Disease"/>
            <person name="Wu L."/>
            <person name="Ma J."/>
        </authorList>
    </citation>
    <scope>NUCLEOTIDE SEQUENCE [LARGE SCALE GENOMIC DNA]</scope>
    <source>
        <strain evidence="2">CGMCC 1.13681</strain>
    </source>
</reference>